<dbReference type="Proteomes" id="UP000315711">
    <property type="component" value="Unassembled WGS sequence"/>
</dbReference>
<dbReference type="PANTHER" id="PTHR33336:SF3">
    <property type="entry name" value="ABM DOMAIN-CONTAINING PROTEIN"/>
    <property type="match status" value="1"/>
</dbReference>
<dbReference type="OrthoDB" id="287932at2"/>
<evidence type="ECO:0000259" key="1">
    <source>
        <dbReference type="PROSITE" id="PS51725"/>
    </source>
</evidence>
<dbReference type="Gene3D" id="3.30.70.100">
    <property type="match status" value="1"/>
</dbReference>
<sequence>MIVIHAYLKVNTEKREQFLDHAQNVIEHSKAEEGNNHYHLYEDTKNLNTFVFVEEWKDQAALDFHEETSHFKQFVGPLEDYLIEPIFVERYEVSKKE</sequence>
<dbReference type="EMBL" id="VLKZ01000003">
    <property type="protein sequence ID" value="TWI58100.1"/>
    <property type="molecule type" value="Genomic_DNA"/>
</dbReference>
<dbReference type="InterPro" id="IPR050744">
    <property type="entry name" value="AI-2_Isomerase_LsrG"/>
</dbReference>
<organism evidence="2 3">
    <name type="scientific">Halalkalibacter nanhaiisediminis</name>
    <dbReference type="NCBI Taxonomy" id="688079"/>
    <lineage>
        <taxon>Bacteria</taxon>
        <taxon>Bacillati</taxon>
        <taxon>Bacillota</taxon>
        <taxon>Bacilli</taxon>
        <taxon>Bacillales</taxon>
        <taxon>Bacillaceae</taxon>
        <taxon>Halalkalibacter</taxon>
    </lineage>
</organism>
<dbReference type="PANTHER" id="PTHR33336">
    <property type="entry name" value="QUINOL MONOOXYGENASE YGIN-RELATED"/>
    <property type="match status" value="1"/>
</dbReference>
<evidence type="ECO:0000313" key="2">
    <source>
        <dbReference type="EMBL" id="TWI58100.1"/>
    </source>
</evidence>
<reference evidence="2 3" key="1">
    <citation type="journal article" date="2015" name="Stand. Genomic Sci.">
        <title>Genomic Encyclopedia of Bacterial and Archaeal Type Strains, Phase III: the genomes of soil and plant-associated and newly described type strains.</title>
        <authorList>
            <person name="Whitman W.B."/>
            <person name="Woyke T."/>
            <person name="Klenk H.P."/>
            <person name="Zhou Y."/>
            <person name="Lilburn T.G."/>
            <person name="Beck B.J."/>
            <person name="De Vos P."/>
            <person name="Vandamme P."/>
            <person name="Eisen J.A."/>
            <person name="Garrity G."/>
            <person name="Hugenholtz P."/>
            <person name="Kyrpides N.C."/>
        </authorList>
    </citation>
    <scope>NUCLEOTIDE SEQUENCE [LARGE SCALE GENOMIC DNA]</scope>
    <source>
        <strain evidence="2 3">CGMCC 1.10116</strain>
    </source>
</reference>
<dbReference type="InterPro" id="IPR011008">
    <property type="entry name" value="Dimeric_a/b-barrel"/>
</dbReference>
<keyword evidence="2" id="KW-0560">Oxidoreductase</keyword>
<name>A0A562QPH3_9BACI</name>
<comment type="caution">
    <text evidence="2">The sequence shown here is derived from an EMBL/GenBank/DDBJ whole genome shotgun (WGS) entry which is preliminary data.</text>
</comment>
<dbReference type="RefSeq" id="WP_144449758.1">
    <property type="nucleotide sequence ID" value="NZ_VLKZ01000003.1"/>
</dbReference>
<evidence type="ECO:0000313" key="3">
    <source>
        <dbReference type="Proteomes" id="UP000315711"/>
    </source>
</evidence>
<keyword evidence="3" id="KW-1185">Reference proteome</keyword>
<protein>
    <submittedName>
        <fullName evidence="2">Quinol monooxygenase YgiN</fullName>
    </submittedName>
</protein>
<accession>A0A562QPH3</accession>
<proteinExistence type="predicted"/>
<keyword evidence="2" id="KW-0503">Monooxygenase</keyword>
<dbReference type="Pfam" id="PF03992">
    <property type="entry name" value="ABM"/>
    <property type="match status" value="1"/>
</dbReference>
<feature type="domain" description="ABM" evidence="1">
    <location>
        <begin position="2"/>
        <end position="93"/>
    </location>
</feature>
<gene>
    <name evidence="2" type="ORF">IQ10_01431</name>
</gene>
<dbReference type="PROSITE" id="PS51725">
    <property type="entry name" value="ABM"/>
    <property type="match status" value="1"/>
</dbReference>
<dbReference type="GO" id="GO:0004497">
    <property type="term" value="F:monooxygenase activity"/>
    <property type="evidence" value="ECO:0007669"/>
    <property type="project" value="UniProtKB-KW"/>
</dbReference>
<dbReference type="SUPFAM" id="SSF54909">
    <property type="entry name" value="Dimeric alpha+beta barrel"/>
    <property type="match status" value="1"/>
</dbReference>
<dbReference type="InterPro" id="IPR007138">
    <property type="entry name" value="ABM_dom"/>
</dbReference>
<dbReference type="AlphaFoldDB" id="A0A562QPH3"/>